<evidence type="ECO:0000256" key="2">
    <source>
        <dbReference type="ARBA" id="ARBA00022801"/>
    </source>
</evidence>
<comment type="subunit">
    <text evidence="1 6">Monomer and homodimer.</text>
</comment>
<sequence>MKIYFAVSVRAGRNDAPIYPEIIKLLKKYGEVLSERNGDPSFHGEINMTDKEIFDRDMDWLRSADVLVAEVTTPSLGVGYEIAAASNIRKPVLCLYRKVPGKKISAMINGDTKLTVKIYKTVADLPEILKEFFK</sequence>
<dbReference type="Gene3D" id="3.40.50.450">
    <property type="match status" value="1"/>
</dbReference>
<keyword evidence="2 6" id="KW-0378">Hydrolase</keyword>
<comment type="catalytic activity">
    <reaction evidence="5">
        <text>5-hydroxymethyl-dUMP + H2O = 5-hydroxymethyluracil + 2-deoxy-D-ribose 5-phosphate</text>
        <dbReference type="Rhea" id="RHEA:77099"/>
        <dbReference type="ChEBI" id="CHEBI:15377"/>
        <dbReference type="ChEBI" id="CHEBI:16964"/>
        <dbReference type="ChEBI" id="CHEBI:62877"/>
        <dbReference type="ChEBI" id="CHEBI:90409"/>
    </reaction>
    <physiologicalReaction direction="left-to-right" evidence="5">
        <dbReference type="Rhea" id="RHEA:77100"/>
    </physiologicalReaction>
</comment>
<protein>
    <recommendedName>
        <fullName evidence="6">Putative 2'-deoxynucleoside 5'-phosphate N-hydrolase 1</fullName>
        <ecNumber evidence="6">3.2.2.-</ecNumber>
    </recommendedName>
</protein>
<evidence type="ECO:0000256" key="5">
    <source>
        <dbReference type="ARBA" id="ARBA00047460"/>
    </source>
</evidence>
<dbReference type="GO" id="GO:0009116">
    <property type="term" value="P:nucleoside metabolic process"/>
    <property type="evidence" value="ECO:0007669"/>
    <property type="project" value="UniProtKB-UniRule"/>
</dbReference>
<accession>A0A1F6Y456</accession>
<dbReference type="AlphaFoldDB" id="A0A1F6Y456"/>
<gene>
    <name evidence="7" type="ORF">A3I23_02650</name>
</gene>
<comment type="caution">
    <text evidence="6">Lacks conserved residue(s) required for the propagation of feature annotation.</text>
</comment>
<comment type="caution">
    <text evidence="7">The sequence shown here is derived from an EMBL/GenBank/DDBJ whole genome shotgun (WGS) entry which is preliminary data.</text>
</comment>
<evidence type="ECO:0000313" key="8">
    <source>
        <dbReference type="Proteomes" id="UP000177693"/>
    </source>
</evidence>
<name>A0A1F6Y456_9BACT</name>
<dbReference type="Proteomes" id="UP000177693">
    <property type="component" value="Unassembled WGS sequence"/>
</dbReference>
<dbReference type="SUPFAM" id="SSF52309">
    <property type="entry name" value="N-(deoxy)ribosyltransferase-like"/>
    <property type="match status" value="1"/>
</dbReference>
<keyword evidence="3 6" id="KW-0546">Nucleotide metabolism</keyword>
<dbReference type="InterPro" id="IPR051239">
    <property type="entry name" value="2'-dNMP_N-hydrolase"/>
</dbReference>
<dbReference type="HAMAP" id="MF_03036">
    <property type="entry name" value="Nuc_phosphate_hydrolase"/>
    <property type="match status" value="1"/>
</dbReference>
<evidence type="ECO:0000256" key="3">
    <source>
        <dbReference type="ARBA" id="ARBA00023080"/>
    </source>
</evidence>
<dbReference type="GO" id="GO:0070694">
    <property type="term" value="F:5-hydroxymethyl-dUMP N-hydrolase activity"/>
    <property type="evidence" value="ECO:0007669"/>
    <property type="project" value="InterPro"/>
</dbReference>
<evidence type="ECO:0000256" key="6">
    <source>
        <dbReference type="HAMAP-Rule" id="MF_03036"/>
    </source>
</evidence>
<comment type="similarity">
    <text evidence="6">Belongs to the 2'-deoxynucleoside 5'-phosphate N-hydrolase 1 family.</text>
</comment>
<dbReference type="InterPro" id="IPR028607">
    <property type="entry name" value="DNPH1"/>
</dbReference>
<dbReference type="EMBL" id="MFVL01000023">
    <property type="protein sequence ID" value="OGJ01161.1"/>
    <property type="molecule type" value="Genomic_DNA"/>
</dbReference>
<dbReference type="GO" id="GO:0009159">
    <property type="term" value="P:deoxyribonucleoside monophosphate catabolic process"/>
    <property type="evidence" value="ECO:0007669"/>
    <property type="project" value="InterPro"/>
</dbReference>
<proteinExistence type="inferred from homology"/>
<comment type="catalytic activity">
    <reaction evidence="6">
        <text>a pyrimidine 2'-deoxyribonucleoside 5'-phosphate + H2O = a pyrimidine nucleobase + 2-deoxy-D-ribose 5-phosphate</text>
        <dbReference type="Rhea" id="RHEA:57852"/>
        <dbReference type="ChEBI" id="CHEBI:15377"/>
        <dbReference type="ChEBI" id="CHEBI:26432"/>
        <dbReference type="ChEBI" id="CHEBI:62877"/>
        <dbReference type="ChEBI" id="CHEBI:142209"/>
    </reaction>
</comment>
<evidence type="ECO:0000313" key="7">
    <source>
        <dbReference type="EMBL" id="OGJ01161.1"/>
    </source>
</evidence>
<feature type="binding site" evidence="6">
    <location>
        <begin position="105"/>
        <end position="107"/>
    </location>
    <ligand>
        <name>substrate</name>
        <note>ligand shared between homodimeric partners</note>
    </ligand>
</feature>
<keyword evidence="4 6" id="KW-0326">Glycosidase</keyword>
<dbReference type="PANTHER" id="PTHR15364">
    <property type="entry name" value="2'-DEOXYNUCLEOSIDE 5'-PHOSPHATE N-HYDROLASE 1"/>
    <property type="match status" value="1"/>
</dbReference>
<evidence type="ECO:0000256" key="4">
    <source>
        <dbReference type="ARBA" id="ARBA00023295"/>
    </source>
</evidence>
<dbReference type="PANTHER" id="PTHR15364:SF0">
    <property type="entry name" value="2'-DEOXYNUCLEOSIDE 5'-PHOSPHATE N-HYDROLASE 1"/>
    <property type="match status" value="1"/>
</dbReference>
<dbReference type="Pfam" id="PF05014">
    <property type="entry name" value="Nuc_deoxyrib_tr"/>
    <property type="match status" value="1"/>
</dbReference>
<organism evidence="7 8">
    <name type="scientific">Candidatus Nomurabacteria bacterium RIFCSPLOWO2_02_FULL_40_67</name>
    <dbReference type="NCBI Taxonomy" id="1801787"/>
    <lineage>
        <taxon>Bacteria</taxon>
        <taxon>Candidatus Nomuraibacteriota</taxon>
    </lineage>
</organism>
<comment type="function">
    <text evidence="6">Catalyzes the cleavage of the N-glycosidic bond of deoxyribonucleoside 5'-monophosphates to yield deoxyribose 5-phosphate and a purine or pyrimidine base.</text>
</comment>
<dbReference type="GO" id="GO:0009117">
    <property type="term" value="P:nucleotide metabolic process"/>
    <property type="evidence" value="ECO:0007669"/>
    <property type="project" value="UniProtKB-KW"/>
</dbReference>
<comment type="catalytic activity">
    <reaction evidence="6">
        <text>a purine 2'-deoxyribonucleoside 5'-phosphate + H2O = a purine nucleobase + 2-deoxy-D-ribose 5-phosphate</text>
        <dbReference type="Rhea" id="RHEA:51132"/>
        <dbReference type="ChEBI" id="CHEBI:15377"/>
        <dbReference type="ChEBI" id="CHEBI:26386"/>
        <dbReference type="ChEBI" id="CHEBI:62877"/>
        <dbReference type="ChEBI" id="CHEBI:142198"/>
    </reaction>
</comment>
<feature type="binding site" description="in other chain" evidence="6">
    <location>
        <position position="81"/>
    </location>
    <ligand>
        <name>substrate</name>
        <note>ligand shared between homodimeric partners</note>
    </ligand>
</feature>
<feature type="binding site" description="in other chain" evidence="6">
    <location>
        <position position="19"/>
    </location>
    <ligand>
        <name>substrate</name>
        <note>ligand shared between homodimeric partners</note>
    </ligand>
</feature>
<reference evidence="7 8" key="1">
    <citation type="journal article" date="2016" name="Nat. Commun.">
        <title>Thousands of microbial genomes shed light on interconnected biogeochemical processes in an aquifer system.</title>
        <authorList>
            <person name="Anantharaman K."/>
            <person name="Brown C.T."/>
            <person name="Hug L.A."/>
            <person name="Sharon I."/>
            <person name="Castelle C.J."/>
            <person name="Probst A.J."/>
            <person name="Thomas B.C."/>
            <person name="Singh A."/>
            <person name="Wilkins M.J."/>
            <person name="Karaoz U."/>
            <person name="Brodie E.L."/>
            <person name="Williams K.H."/>
            <person name="Hubbard S.S."/>
            <person name="Banfield J.F."/>
        </authorList>
    </citation>
    <scope>NUCLEOTIDE SEQUENCE [LARGE SCALE GENOMIC DNA]</scope>
</reference>
<dbReference type="EC" id="3.2.2.-" evidence="6"/>
<dbReference type="InterPro" id="IPR007710">
    <property type="entry name" value="Nucleoside_deoxyribTrfase"/>
</dbReference>
<evidence type="ECO:0000256" key="1">
    <source>
        <dbReference type="ARBA" id="ARBA00011407"/>
    </source>
</evidence>